<feature type="non-terminal residue" evidence="1">
    <location>
        <position position="1"/>
    </location>
</feature>
<dbReference type="AlphaFoldDB" id="A0A1B6NQT9"/>
<reference evidence="1" key="1">
    <citation type="submission" date="2013-11" db="EMBL/GenBank/DDBJ databases">
        <title>Microbial diversity, functional groups and degradation webs in Northern and Southern Mediterranean and Red Sea marine crude oil polluted sites.</title>
        <authorList>
            <person name="Daffonchio D."/>
            <person name="Mapelli F."/>
            <person name="Ferrer M."/>
            <person name="Richter M."/>
            <person name="Cherif A."/>
            <person name="Malkawi H.I."/>
            <person name="Yakimov M.M."/>
            <person name="Abdel-Fattah Y.R."/>
            <person name="Blaghen M."/>
            <person name="Golyshin P.N."/>
            <person name="Kalogerakis N."/>
            <person name="Boon N."/>
            <person name="Magagnini M."/>
            <person name="Fava F."/>
        </authorList>
    </citation>
    <scope>NUCLEOTIDE SEQUENCE</scope>
</reference>
<evidence type="ECO:0000313" key="1">
    <source>
        <dbReference type="EMBL" id="KTF05835.1"/>
    </source>
</evidence>
<sequence length="29" mass="3308">FQRLKAYSIGSAISNQNIAEVFFVATRYL</sequence>
<gene>
    <name evidence="1" type="ORF">MGSAQ_002669</name>
</gene>
<comment type="caution">
    <text evidence="1">The sequence shown here is derived from an EMBL/GenBank/DDBJ whole genome shotgun (WGS) entry which is preliminary data.</text>
</comment>
<name>A0A1B6NQT9_9ZZZZ</name>
<dbReference type="EMBL" id="AYSL01001531">
    <property type="protein sequence ID" value="KTF05835.1"/>
    <property type="molecule type" value="Genomic_DNA"/>
</dbReference>
<proteinExistence type="predicted"/>
<organism evidence="1">
    <name type="scientific">marine sediment metagenome</name>
    <dbReference type="NCBI Taxonomy" id="412755"/>
    <lineage>
        <taxon>unclassified sequences</taxon>
        <taxon>metagenomes</taxon>
        <taxon>ecological metagenomes</taxon>
    </lineage>
</organism>
<accession>A0A1B6NQT9</accession>
<protein>
    <submittedName>
        <fullName evidence="1">Uncharacterized protein</fullName>
    </submittedName>
</protein>